<dbReference type="AlphaFoldDB" id="A0A9J6F7P7"/>
<dbReference type="EMBL" id="JABSTU010000001">
    <property type="protein sequence ID" value="KAH8042382.1"/>
    <property type="molecule type" value="Genomic_DNA"/>
</dbReference>
<name>A0A9J6F7P7_RHIMP</name>
<protein>
    <submittedName>
        <fullName evidence="2">Uncharacterized protein</fullName>
    </submittedName>
</protein>
<accession>A0A9J6F7P7</accession>
<gene>
    <name evidence="2" type="ORF">HPB51_022190</name>
</gene>
<dbReference type="Proteomes" id="UP000821866">
    <property type="component" value="Chromosome 1"/>
</dbReference>
<proteinExistence type="predicted"/>
<dbReference type="PROSITE" id="PS51885">
    <property type="entry name" value="NEPRILYSIN"/>
    <property type="match status" value="1"/>
</dbReference>
<evidence type="ECO:0000313" key="3">
    <source>
        <dbReference type="Proteomes" id="UP000821866"/>
    </source>
</evidence>
<keyword evidence="1" id="KW-1133">Transmembrane helix</keyword>
<reference evidence="2" key="2">
    <citation type="submission" date="2021-09" db="EMBL/GenBank/DDBJ databases">
        <authorList>
            <person name="Jia N."/>
            <person name="Wang J."/>
            <person name="Shi W."/>
            <person name="Du L."/>
            <person name="Sun Y."/>
            <person name="Zhan W."/>
            <person name="Jiang J."/>
            <person name="Wang Q."/>
            <person name="Zhang B."/>
            <person name="Ji P."/>
            <person name="Sakyi L.B."/>
            <person name="Cui X."/>
            <person name="Yuan T."/>
            <person name="Jiang B."/>
            <person name="Yang W."/>
            <person name="Lam T.T.-Y."/>
            <person name="Chang Q."/>
            <person name="Ding S."/>
            <person name="Wang X."/>
            <person name="Zhu J."/>
            <person name="Ruan X."/>
            <person name="Zhao L."/>
            <person name="Wei J."/>
            <person name="Que T."/>
            <person name="Du C."/>
            <person name="Cheng J."/>
            <person name="Dai P."/>
            <person name="Han X."/>
            <person name="Huang E."/>
            <person name="Gao Y."/>
            <person name="Liu J."/>
            <person name="Shao H."/>
            <person name="Ye R."/>
            <person name="Li L."/>
            <person name="Wei W."/>
            <person name="Wang X."/>
            <person name="Wang C."/>
            <person name="Huo Q."/>
            <person name="Li W."/>
            <person name="Guo W."/>
            <person name="Chen H."/>
            <person name="Chen S."/>
            <person name="Zhou L."/>
            <person name="Zhou L."/>
            <person name="Ni X."/>
            <person name="Tian J."/>
            <person name="Zhou Y."/>
            <person name="Sheng Y."/>
            <person name="Liu T."/>
            <person name="Pan Y."/>
            <person name="Xia L."/>
            <person name="Li J."/>
            <person name="Zhao F."/>
            <person name="Cao W."/>
        </authorList>
    </citation>
    <scope>NUCLEOTIDE SEQUENCE</scope>
    <source>
        <strain evidence="2">Rmic-2018</strain>
        <tissue evidence="2">Larvae</tissue>
    </source>
</reference>
<dbReference type="GO" id="GO:0004222">
    <property type="term" value="F:metalloendopeptidase activity"/>
    <property type="evidence" value="ECO:0007669"/>
    <property type="project" value="InterPro"/>
</dbReference>
<dbReference type="SUPFAM" id="SSF55486">
    <property type="entry name" value="Metalloproteases ('zincins'), catalytic domain"/>
    <property type="match status" value="1"/>
</dbReference>
<evidence type="ECO:0000256" key="1">
    <source>
        <dbReference type="SAM" id="Phobius"/>
    </source>
</evidence>
<dbReference type="InterPro" id="IPR000718">
    <property type="entry name" value="Peptidase_M13"/>
</dbReference>
<keyword evidence="1" id="KW-0812">Transmembrane</keyword>
<dbReference type="InterPro" id="IPR024079">
    <property type="entry name" value="MetalloPept_cat_dom_sf"/>
</dbReference>
<feature type="transmembrane region" description="Helical" evidence="1">
    <location>
        <begin position="16"/>
        <end position="38"/>
    </location>
</feature>
<evidence type="ECO:0000313" key="2">
    <source>
        <dbReference type="EMBL" id="KAH8042382.1"/>
    </source>
</evidence>
<dbReference type="GO" id="GO:0006508">
    <property type="term" value="P:proteolysis"/>
    <property type="evidence" value="ECO:0007669"/>
    <property type="project" value="InterPro"/>
</dbReference>
<sequence length="575" mass="64253">MAGGMQSAAPSRRQQGFALCAYSVSVVLGTALLLRFMVPKFPLLSESASADASSAQTASNGCCPDLLEELAATMNESVDPCDDFVRYACGDIEQRIRRLDYEESWFHSHLWLPALTGAAKDEASALLRKVYLSCARNDFRPRCNIVVYKKAALDIDSQAFDYQEETARIFGLRDSPLNLTAIHRDVLDVVRGGPSDWDELAEAVGNGDIDHDTANASLHLSNQMLWRGALALYSLWQPRMHITVDEALLLQRLMRHFMVTWHDVSVIYIFHLSTWSLVEDAIGDRYTIAWPGEWQDSCSRELRQYHYLWAAAAAYKKSSGASDLVVASSIDALLGEVQAEVTRLFPDDPISLQRELNFVLPAELFPADWSVPNVTLSYWANRLAISDWLTGVMLSSESADPPLLEKIAAGKIPPTTFFVGPAMYARVRDDVGEWFIVNDALFGVDLATWVWEFVLKNVTSRRSYRASQFITCLKNTMTLNSTEQVALFLAIRSMLTIRGAVDWGGLYFRVGSLKPLSSSKFFYAAFLNQGTCKRALRGIDYLENVRSSAHVLRNVGNFQDTFKCPPTGAVSQYCF</sequence>
<comment type="caution">
    <text evidence="2">The sequence shown here is derived from an EMBL/GenBank/DDBJ whole genome shotgun (WGS) entry which is preliminary data.</text>
</comment>
<dbReference type="Gene3D" id="3.40.390.10">
    <property type="entry name" value="Collagenase (Catalytic Domain)"/>
    <property type="match status" value="1"/>
</dbReference>
<keyword evidence="1" id="KW-0472">Membrane</keyword>
<organism evidence="2 3">
    <name type="scientific">Rhipicephalus microplus</name>
    <name type="common">Cattle tick</name>
    <name type="synonym">Boophilus microplus</name>
    <dbReference type="NCBI Taxonomy" id="6941"/>
    <lineage>
        <taxon>Eukaryota</taxon>
        <taxon>Metazoa</taxon>
        <taxon>Ecdysozoa</taxon>
        <taxon>Arthropoda</taxon>
        <taxon>Chelicerata</taxon>
        <taxon>Arachnida</taxon>
        <taxon>Acari</taxon>
        <taxon>Parasitiformes</taxon>
        <taxon>Ixodida</taxon>
        <taxon>Ixodoidea</taxon>
        <taxon>Ixodidae</taxon>
        <taxon>Rhipicephalinae</taxon>
        <taxon>Rhipicephalus</taxon>
        <taxon>Boophilus</taxon>
    </lineage>
</organism>
<keyword evidence="3" id="KW-1185">Reference proteome</keyword>
<reference evidence="2" key="1">
    <citation type="journal article" date="2020" name="Cell">
        <title>Large-Scale Comparative Analyses of Tick Genomes Elucidate Their Genetic Diversity and Vector Capacities.</title>
        <authorList>
            <consortium name="Tick Genome and Microbiome Consortium (TIGMIC)"/>
            <person name="Jia N."/>
            <person name="Wang J."/>
            <person name="Shi W."/>
            <person name="Du L."/>
            <person name="Sun Y."/>
            <person name="Zhan W."/>
            <person name="Jiang J.F."/>
            <person name="Wang Q."/>
            <person name="Zhang B."/>
            <person name="Ji P."/>
            <person name="Bell-Sakyi L."/>
            <person name="Cui X.M."/>
            <person name="Yuan T.T."/>
            <person name="Jiang B.G."/>
            <person name="Yang W.F."/>
            <person name="Lam T.T."/>
            <person name="Chang Q.C."/>
            <person name="Ding S.J."/>
            <person name="Wang X.J."/>
            <person name="Zhu J.G."/>
            <person name="Ruan X.D."/>
            <person name="Zhao L."/>
            <person name="Wei J.T."/>
            <person name="Ye R.Z."/>
            <person name="Que T.C."/>
            <person name="Du C.H."/>
            <person name="Zhou Y.H."/>
            <person name="Cheng J.X."/>
            <person name="Dai P.F."/>
            <person name="Guo W.B."/>
            <person name="Han X.H."/>
            <person name="Huang E.J."/>
            <person name="Li L.F."/>
            <person name="Wei W."/>
            <person name="Gao Y.C."/>
            <person name="Liu J.Z."/>
            <person name="Shao H.Z."/>
            <person name="Wang X."/>
            <person name="Wang C.C."/>
            <person name="Yang T.C."/>
            <person name="Huo Q.B."/>
            <person name="Li W."/>
            <person name="Chen H.Y."/>
            <person name="Chen S.E."/>
            <person name="Zhou L.G."/>
            <person name="Ni X.B."/>
            <person name="Tian J.H."/>
            <person name="Sheng Y."/>
            <person name="Liu T."/>
            <person name="Pan Y.S."/>
            <person name="Xia L.Y."/>
            <person name="Li J."/>
            <person name="Zhao F."/>
            <person name="Cao W.C."/>
        </authorList>
    </citation>
    <scope>NUCLEOTIDE SEQUENCE</scope>
    <source>
        <strain evidence="2">Rmic-2018</strain>
    </source>
</reference>